<organism evidence="2">
    <name type="scientific">marine sediment metagenome</name>
    <dbReference type="NCBI Taxonomy" id="412755"/>
    <lineage>
        <taxon>unclassified sequences</taxon>
        <taxon>metagenomes</taxon>
        <taxon>ecological metagenomes</taxon>
    </lineage>
</organism>
<gene>
    <name evidence="2" type="ORF">S03H2_24337</name>
</gene>
<feature type="transmembrane region" description="Helical" evidence="1">
    <location>
        <begin position="24"/>
        <end position="43"/>
    </location>
</feature>
<comment type="caution">
    <text evidence="2">The sequence shown here is derived from an EMBL/GenBank/DDBJ whole genome shotgun (WGS) entry which is preliminary data.</text>
</comment>
<name>X1G7I2_9ZZZZ</name>
<reference evidence="2" key="1">
    <citation type="journal article" date="2014" name="Front. Microbiol.">
        <title>High frequency of phylogenetically diverse reductive dehalogenase-homologous genes in deep subseafloor sedimentary metagenomes.</title>
        <authorList>
            <person name="Kawai M."/>
            <person name="Futagami T."/>
            <person name="Toyoda A."/>
            <person name="Takaki Y."/>
            <person name="Nishi S."/>
            <person name="Hori S."/>
            <person name="Arai W."/>
            <person name="Tsubouchi T."/>
            <person name="Morono Y."/>
            <person name="Uchiyama I."/>
            <person name="Ito T."/>
            <person name="Fujiyama A."/>
            <person name="Inagaki F."/>
            <person name="Takami H."/>
        </authorList>
    </citation>
    <scope>NUCLEOTIDE SEQUENCE</scope>
    <source>
        <strain evidence="2">Expedition CK06-06</strain>
    </source>
</reference>
<keyword evidence="1" id="KW-1133">Transmembrane helix</keyword>
<accession>X1G7I2</accession>
<proteinExistence type="predicted"/>
<sequence length="55" mass="6450">DNEIVEYTEKGIEHVLNSKVDNPLFVFASSLILFGLLIIYLYFEYNLIENESEHN</sequence>
<protein>
    <submittedName>
        <fullName evidence="2">Uncharacterized protein</fullName>
    </submittedName>
</protein>
<keyword evidence="1" id="KW-0472">Membrane</keyword>
<keyword evidence="1" id="KW-0812">Transmembrane</keyword>
<evidence type="ECO:0000313" key="2">
    <source>
        <dbReference type="EMBL" id="GAH37494.1"/>
    </source>
</evidence>
<dbReference type="EMBL" id="BARU01013495">
    <property type="protein sequence ID" value="GAH37494.1"/>
    <property type="molecule type" value="Genomic_DNA"/>
</dbReference>
<feature type="non-terminal residue" evidence="2">
    <location>
        <position position="1"/>
    </location>
</feature>
<evidence type="ECO:0000256" key="1">
    <source>
        <dbReference type="SAM" id="Phobius"/>
    </source>
</evidence>
<dbReference type="AlphaFoldDB" id="X1G7I2"/>